<organism evidence="2 3">
    <name type="scientific">Heracleum sosnowskyi</name>
    <dbReference type="NCBI Taxonomy" id="360622"/>
    <lineage>
        <taxon>Eukaryota</taxon>
        <taxon>Viridiplantae</taxon>
        <taxon>Streptophyta</taxon>
        <taxon>Embryophyta</taxon>
        <taxon>Tracheophyta</taxon>
        <taxon>Spermatophyta</taxon>
        <taxon>Magnoliopsida</taxon>
        <taxon>eudicotyledons</taxon>
        <taxon>Gunneridae</taxon>
        <taxon>Pentapetalae</taxon>
        <taxon>asterids</taxon>
        <taxon>campanulids</taxon>
        <taxon>Apiales</taxon>
        <taxon>Apiaceae</taxon>
        <taxon>Apioideae</taxon>
        <taxon>apioid superclade</taxon>
        <taxon>Tordylieae</taxon>
        <taxon>Tordyliinae</taxon>
        <taxon>Heracleum</taxon>
    </lineage>
</organism>
<keyword evidence="1" id="KW-1133">Transmembrane helix</keyword>
<gene>
    <name evidence="2" type="ORF">POM88_030964</name>
</gene>
<evidence type="ECO:0000256" key="1">
    <source>
        <dbReference type="SAM" id="Phobius"/>
    </source>
</evidence>
<comment type="caution">
    <text evidence="2">The sequence shown here is derived from an EMBL/GenBank/DDBJ whole genome shotgun (WGS) entry which is preliminary data.</text>
</comment>
<dbReference type="Proteomes" id="UP001237642">
    <property type="component" value="Unassembled WGS sequence"/>
</dbReference>
<sequence length="243" mass="27691">MDLLPDDVVTQILVKVPCHGKLHWPAKIGESEECWMICSLDIETGTMGKTPISSNKELSNFYLTPLGERSFAVYGSKRVTDSKAMRCCMVQVYDQNVDKLYTIDLENDTLYDLQRVIGLRNNGEALFPNLNLDDDIEIISCNTKTKDFRLFGRLKPHLTTASEEVDGHPCNSIRKLHRIRPFIETLVLLNDKDAEETPAPNYQLTSKSKCSTSKFSVSFFLYIVLFNTIFLVFLASINVIQFY</sequence>
<dbReference type="AlphaFoldDB" id="A0AAD8HXX1"/>
<keyword evidence="1" id="KW-0812">Transmembrane</keyword>
<evidence type="ECO:0000313" key="2">
    <source>
        <dbReference type="EMBL" id="KAK1374771.1"/>
    </source>
</evidence>
<name>A0AAD8HXX1_9APIA</name>
<keyword evidence="1" id="KW-0472">Membrane</keyword>
<proteinExistence type="predicted"/>
<evidence type="ECO:0000313" key="3">
    <source>
        <dbReference type="Proteomes" id="UP001237642"/>
    </source>
</evidence>
<feature type="transmembrane region" description="Helical" evidence="1">
    <location>
        <begin position="219"/>
        <end position="240"/>
    </location>
</feature>
<reference evidence="2" key="2">
    <citation type="submission" date="2023-05" db="EMBL/GenBank/DDBJ databases">
        <authorList>
            <person name="Schelkunov M.I."/>
        </authorList>
    </citation>
    <scope>NUCLEOTIDE SEQUENCE</scope>
    <source>
        <strain evidence="2">Hsosn_3</strain>
        <tissue evidence="2">Leaf</tissue>
    </source>
</reference>
<dbReference type="EMBL" id="JAUIZM010000007">
    <property type="protein sequence ID" value="KAK1374771.1"/>
    <property type="molecule type" value="Genomic_DNA"/>
</dbReference>
<accession>A0AAD8HXX1</accession>
<protein>
    <submittedName>
        <fullName evidence="2">Uncharacterized protein</fullName>
    </submittedName>
</protein>
<reference evidence="2" key="1">
    <citation type="submission" date="2023-02" db="EMBL/GenBank/DDBJ databases">
        <title>Genome of toxic invasive species Heracleum sosnowskyi carries increased number of genes despite the absence of recent whole-genome duplications.</title>
        <authorList>
            <person name="Schelkunov M."/>
            <person name="Shtratnikova V."/>
            <person name="Makarenko M."/>
            <person name="Klepikova A."/>
            <person name="Omelchenko D."/>
            <person name="Novikova G."/>
            <person name="Obukhova E."/>
            <person name="Bogdanov V."/>
            <person name="Penin A."/>
            <person name="Logacheva M."/>
        </authorList>
    </citation>
    <scope>NUCLEOTIDE SEQUENCE</scope>
    <source>
        <strain evidence="2">Hsosn_3</strain>
        <tissue evidence="2">Leaf</tissue>
    </source>
</reference>
<keyword evidence="3" id="KW-1185">Reference proteome</keyword>